<dbReference type="EMBL" id="CP011502">
    <property type="protein sequence ID" value="ALX05120.1"/>
    <property type="molecule type" value="Genomic_DNA"/>
</dbReference>
<dbReference type="GO" id="GO:0016491">
    <property type="term" value="F:oxidoreductase activity"/>
    <property type="evidence" value="ECO:0007669"/>
    <property type="project" value="UniProtKB-KW"/>
</dbReference>
<evidence type="ECO:0000259" key="8">
    <source>
        <dbReference type="Pfam" id="PF01593"/>
    </source>
</evidence>
<evidence type="ECO:0000256" key="3">
    <source>
        <dbReference type="ARBA" id="ARBA00038194"/>
    </source>
</evidence>
<dbReference type="Gene3D" id="3.50.50.60">
    <property type="entry name" value="FAD/NAD(P)-binding domain"/>
    <property type="match status" value="2"/>
</dbReference>
<organism evidence="9 10">
    <name type="scientific">Aeromicrobium erythreum</name>
    <dbReference type="NCBI Taxonomy" id="2041"/>
    <lineage>
        <taxon>Bacteria</taxon>
        <taxon>Bacillati</taxon>
        <taxon>Actinomycetota</taxon>
        <taxon>Actinomycetes</taxon>
        <taxon>Propionibacteriales</taxon>
        <taxon>Nocardioidaceae</taxon>
        <taxon>Aeromicrobium</taxon>
    </lineage>
</organism>
<dbReference type="Proteomes" id="UP000067689">
    <property type="component" value="Chromosome"/>
</dbReference>
<evidence type="ECO:0000256" key="1">
    <source>
        <dbReference type="ARBA" id="ARBA00023002"/>
    </source>
</evidence>
<comment type="similarity">
    <text evidence="3">Belongs to the carotenoid/retinoid oxidoreductase family. CrtP subfamily.</text>
</comment>
<evidence type="ECO:0000313" key="9">
    <source>
        <dbReference type="EMBL" id="ALX05120.1"/>
    </source>
</evidence>
<evidence type="ECO:0000256" key="4">
    <source>
        <dbReference type="ARBA" id="ARBA00039159"/>
    </source>
</evidence>
<dbReference type="STRING" id="2041.AERYTH_10615"/>
<reference evidence="9 10" key="1">
    <citation type="journal article" date="1991" name="Int. J. Syst. Bacteriol.">
        <title>Description of the erythromycin-producing bacterium Arthrobacter sp. strain NRRL B-3381 as Aeromicrobium erythreum gen. nov., sp. nov.</title>
        <authorList>
            <person name="Miller E.S."/>
            <person name="Woese C.R."/>
            <person name="Brenner S."/>
        </authorList>
    </citation>
    <scope>NUCLEOTIDE SEQUENCE [LARGE SCALE GENOMIC DNA]</scope>
    <source>
        <strain evidence="9 10">AR18</strain>
    </source>
</reference>
<accession>A0A0U4AXQ1</accession>
<dbReference type="SUPFAM" id="SSF51905">
    <property type="entry name" value="FAD/NAD(P)-binding domain"/>
    <property type="match status" value="1"/>
</dbReference>
<gene>
    <name evidence="9" type="ORF">AERYTH_10615</name>
</gene>
<keyword evidence="10" id="KW-1185">Reference proteome</keyword>
<evidence type="ECO:0000313" key="10">
    <source>
        <dbReference type="Proteomes" id="UP000067689"/>
    </source>
</evidence>
<dbReference type="PANTHER" id="PTHR43734">
    <property type="entry name" value="PHYTOENE DESATURASE"/>
    <property type="match status" value="1"/>
</dbReference>
<dbReference type="AlphaFoldDB" id="A0A0U4AXQ1"/>
<sequence>MARVVVVGGGFAGTSLAARLAKLRHEVVLLEAGDRLGGRLRGHQAGDGLWQLDLDTFTLPGVLRDLFRKSGRPLDAALTLHTLPGRRHVFADRTVMDLPMGRRSGQVDAFLGTFGEDPWSPWLDPMTEPWDLVRRRLLNQVPSADSLDRATRRALHARRPLSREVARTFDDDRVRRMVLDDVVLAGDDPRAVPAATAVRHQVERNFGRWEVEGGMPALADALARRLEERRVDVRLGCSAWGVERDTSGVTGVRTDDGVVAADVVAWCAPTWPDGLPEPALLPRIPAHRALVRVSPDAPTPELARDVAVHADPPLHLWEGSPGCWTIAHHKAEDPLVALVRVGIDLRDRVVERHDLAPADLVRLGHWGWQWRGWRTVLQRPGPTLPPGVVMAGAHAHPGPSLEAIGLATEAIAERLGAVPRRPATPA</sequence>
<dbReference type="InterPro" id="IPR036188">
    <property type="entry name" value="FAD/NAD-bd_sf"/>
</dbReference>
<comment type="catalytic activity">
    <reaction evidence="7">
        <text>all-trans-4,4'-diaponeurosporene + 2 AH2 + 2 O2 = 4,4'-diaponeurosporenal + 2 A + 3 H2O</text>
        <dbReference type="Rhea" id="RHEA:56104"/>
        <dbReference type="ChEBI" id="CHEBI:13193"/>
        <dbReference type="ChEBI" id="CHEBI:15377"/>
        <dbReference type="ChEBI" id="CHEBI:15379"/>
        <dbReference type="ChEBI" id="CHEBI:17499"/>
        <dbReference type="ChEBI" id="CHEBI:62743"/>
        <dbReference type="ChEBI" id="CHEBI:79065"/>
    </reaction>
</comment>
<evidence type="ECO:0000256" key="7">
    <source>
        <dbReference type="ARBA" id="ARBA00048532"/>
    </source>
</evidence>
<dbReference type="OrthoDB" id="9774675at2"/>
<dbReference type="PATRIC" id="fig|2041.4.peg.2221"/>
<dbReference type="Gene3D" id="3.30.9.10">
    <property type="entry name" value="D-Amino Acid Oxidase, subunit A, domain 2"/>
    <property type="match status" value="1"/>
</dbReference>
<dbReference type="InterPro" id="IPR002937">
    <property type="entry name" value="Amino_oxidase"/>
</dbReference>
<name>A0A0U4AXQ1_9ACTN</name>
<keyword evidence="1" id="KW-0560">Oxidoreductase</keyword>
<proteinExistence type="inferred from homology"/>
<dbReference type="PANTHER" id="PTHR43734:SF7">
    <property type="entry name" value="4,4'-DIAPONEUROSPORENE OXYGENASE"/>
    <property type="match status" value="1"/>
</dbReference>
<feature type="domain" description="Amine oxidase" evidence="8">
    <location>
        <begin position="11"/>
        <end position="290"/>
    </location>
</feature>
<protein>
    <recommendedName>
        <fullName evidence="4">4,4'-diaponeurosporene oxygenase</fullName>
    </recommendedName>
    <alternativeName>
        <fullName evidence="5">4,4'-diaponeurosporene oxidase</fullName>
    </alternativeName>
    <alternativeName>
        <fullName evidence="6">Carotenoid oxidase</fullName>
    </alternativeName>
</protein>
<dbReference type="RefSeq" id="WP_067858302.1">
    <property type="nucleotide sequence ID" value="NZ_CP011502.1"/>
</dbReference>
<evidence type="ECO:0000256" key="6">
    <source>
        <dbReference type="ARBA" id="ARBA00042619"/>
    </source>
</evidence>
<evidence type="ECO:0000256" key="2">
    <source>
        <dbReference type="ARBA" id="ARBA00037901"/>
    </source>
</evidence>
<dbReference type="Pfam" id="PF01593">
    <property type="entry name" value="Amino_oxidase"/>
    <property type="match status" value="1"/>
</dbReference>
<evidence type="ECO:0000256" key="5">
    <source>
        <dbReference type="ARBA" id="ARBA00041900"/>
    </source>
</evidence>
<dbReference type="KEGG" id="aer:AERYTH_10615"/>
<comment type="pathway">
    <text evidence="2">Carotenoid biosynthesis; staphyloxanthin biosynthesis; staphyloxanthin from farnesyl diphosphate: step 3/5.</text>
</comment>